<dbReference type="PANTHER" id="PTHR31465:SF1">
    <property type="entry name" value="PROTEIN RTA1-RELATED"/>
    <property type="match status" value="1"/>
</dbReference>
<dbReference type="EMBL" id="MU003814">
    <property type="protein sequence ID" value="KAF2719229.1"/>
    <property type="molecule type" value="Genomic_DNA"/>
</dbReference>
<keyword evidence="2 5" id="KW-0812">Transmembrane</keyword>
<organism evidence="6 7">
    <name type="scientific">Polychaeton citri CBS 116435</name>
    <dbReference type="NCBI Taxonomy" id="1314669"/>
    <lineage>
        <taxon>Eukaryota</taxon>
        <taxon>Fungi</taxon>
        <taxon>Dikarya</taxon>
        <taxon>Ascomycota</taxon>
        <taxon>Pezizomycotina</taxon>
        <taxon>Dothideomycetes</taxon>
        <taxon>Dothideomycetidae</taxon>
        <taxon>Capnodiales</taxon>
        <taxon>Capnodiaceae</taxon>
        <taxon>Polychaeton</taxon>
    </lineage>
</organism>
<reference evidence="6" key="1">
    <citation type="journal article" date="2020" name="Stud. Mycol.">
        <title>101 Dothideomycetes genomes: a test case for predicting lifestyles and emergence of pathogens.</title>
        <authorList>
            <person name="Haridas S."/>
            <person name="Albert R."/>
            <person name="Binder M."/>
            <person name="Bloem J."/>
            <person name="Labutti K."/>
            <person name="Salamov A."/>
            <person name="Andreopoulos B."/>
            <person name="Baker S."/>
            <person name="Barry K."/>
            <person name="Bills G."/>
            <person name="Bluhm B."/>
            <person name="Cannon C."/>
            <person name="Castanera R."/>
            <person name="Culley D."/>
            <person name="Daum C."/>
            <person name="Ezra D."/>
            <person name="Gonzalez J."/>
            <person name="Henrissat B."/>
            <person name="Kuo A."/>
            <person name="Liang C."/>
            <person name="Lipzen A."/>
            <person name="Lutzoni F."/>
            <person name="Magnuson J."/>
            <person name="Mondo S."/>
            <person name="Nolan M."/>
            <person name="Ohm R."/>
            <person name="Pangilinan J."/>
            <person name="Park H.-J."/>
            <person name="Ramirez L."/>
            <person name="Alfaro M."/>
            <person name="Sun H."/>
            <person name="Tritt A."/>
            <person name="Yoshinaga Y."/>
            <person name="Zwiers L.-H."/>
            <person name="Turgeon B."/>
            <person name="Goodwin S."/>
            <person name="Spatafora J."/>
            <person name="Crous P."/>
            <person name="Grigoriev I."/>
        </authorList>
    </citation>
    <scope>NUCLEOTIDE SEQUENCE</scope>
    <source>
        <strain evidence="6">CBS 116435</strain>
    </source>
</reference>
<evidence type="ECO:0000256" key="3">
    <source>
        <dbReference type="ARBA" id="ARBA00022989"/>
    </source>
</evidence>
<evidence type="ECO:0000256" key="1">
    <source>
        <dbReference type="ARBA" id="ARBA00004141"/>
    </source>
</evidence>
<accession>A0A9P4Q3R1</accession>
<dbReference type="Proteomes" id="UP000799441">
    <property type="component" value="Unassembled WGS sequence"/>
</dbReference>
<protein>
    <submittedName>
        <fullName evidence="6">RTA1 domain protein</fullName>
    </submittedName>
</protein>
<feature type="transmembrane region" description="Helical" evidence="5">
    <location>
        <begin position="205"/>
        <end position="226"/>
    </location>
</feature>
<dbReference type="GO" id="GO:0016020">
    <property type="term" value="C:membrane"/>
    <property type="evidence" value="ECO:0007669"/>
    <property type="project" value="UniProtKB-SubCell"/>
</dbReference>
<dbReference type="PANTHER" id="PTHR31465">
    <property type="entry name" value="PROTEIN RTA1-RELATED"/>
    <property type="match status" value="1"/>
</dbReference>
<proteinExistence type="predicted"/>
<keyword evidence="3 5" id="KW-1133">Transmembrane helix</keyword>
<keyword evidence="7" id="KW-1185">Reference proteome</keyword>
<feature type="transmembrane region" description="Helical" evidence="5">
    <location>
        <begin position="22"/>
        <end position="41"/>
    </location>
</feature>
<dbReference type="InterPro" id="IPR007568">
    <property type="entry name" value="RTA1"/>
</dbReference>
<evidence type="ECO:0000256" key="5">
    <source>
        <dbReference type="SAM" id="Phobius"/>
    </source>
</evidence>
<comment type="caution">
    <text evidence="6">The sequence shown here is derived from an EMBL/GenBank/DDBJ whole genome shotgun (WGS) entry which is preliminary data.</text>
</comment>
<feature type="transmembrane region" description="Helical" evidence="5">
    <location>
        <begin position="238"/>
        <end position="258"/>
    </location>
</feature>
<evidence type="ECO:0000256" key="4">
    <source>
        <dbReference type="ARBA" id="ARBA00023136"/>
    </source>
</evidence>
<gene>
    <name evidence="6" type="ORF">K431DRAFT_229085</name>
</gene>
<dbReference type="AlphaFoldDB" id="A0A9P4Q3R1"/>
<name>A0A9P4Q3R1_9PEZI</name>
<dbReference type="Pfam" id="PF04479">
    <property type="entry name" value="RTA1"/>
    <property type="match status" value="1"/>
</dbReference>
<keyword evidence="4 5" id="KW-0472">Membrane</keyword>
<evidence type="ECO:0000256" key="2">
    <source>
        <dbReference type="ARBA" id="ARBA00022692"/>
    </source>
</evidence>
<evidence type="ECO:0000313" key="6">
    <source>
        <dbReference type="EMBL" id="KAF2719229.1"/>
    </source>
</evidence>
<dbReference type="OrthoDB" id="3358017at2759"/>
<feature type="transmembrane region" description="Helical" evidence="5">
    <location>
        <begin position="124"/>
        <end position="141"/>
    </location>
</feature>
<feature type="transmembrane region" description="Helical" evidence="5">
    <location>
        <begin position="83"/>
        <end position="103"/>
    </location>
</feature>
<comment type="subcellular location">
    <subcellularLocation>
        <location evidence="1">Membrane</location>
        <topology evidence="1">Multi-pass membrane protein</topology>
    </subcellularLocation>
</comment>
<feature type="transmembrane region" description="Helical" evidence="5">
    <location>
        <begin position="161"/>
        <end position="184"/>
    </location>
</feature>
<evidence type="ECO:0000313" key="7">
    <source>
        <dbReference type="Proteomes" id="UP000799441"/>
    </source>
</evidence>
<feature type="transmembrane region" description="Helical" evidence="5">
    <location>
        <begin position="48"/>
        <end position="71"/>
    </location>
</feature>
<sequence>MLSIRQDSADDDFQYYHYVPNLAAAVIFIILFFLSTALHFYQMIRTRTWFMIPFCIGGIFEFIGYVARAAANGEKPNYTLGPYIIQTILLLIAPALLAASIYMELGRIVLLVKGDQHLFIRRTWLTKIFVTGDVLSFLMQASGGGLMSSSDADTTNVGKSVILAGLVLQIIYFALFVLAGALFHSRVRKQPTEKCRSVPWEKHMYSLYIVSILIFVRSIVRVVEFAQGFNGYIMSHEVYLYIFDATLMFLACATLNLIHPSEVAALNKGGKAARNVIFMDTVV</sequence>